<dbReference type="EMBL" id="JAABOA010007427">
    <property type="protein sequence ID" value="KAF9542385.1"/>
    <property type="molecule type" value="Genomic_DNA"/>
</dbReference>
<accession>A0A9P6F5E1</accession>
<dbReference type="Proteomes" id="UP000780801">
    <property type="component" value="Unassembled WGS sequence"/>
</dbReference>
<dbReference type="OrthoDB" id="272977at2759"/>
<protein>
    <submittedName>
        <fullName evidence="1">Uncharacterized protein</fullName>
    </submittedName>
</protein>
<name>A0A9P6F5E1_9FUNG</name>
<organism evidence="1 2">
    <name type="scientific">Lunasporangiospora selenospora</name>
    <dbReference type="NCBI Taxonomy" id="979761"/>
    <lineage>
        <taxon>Eukaryota</taxon>
        <taxon>Fungi</taxon>
        <taxon>Fungi incertae sedis</taxon>
        <taxon>Mucoromycota</taxon>
        <taxon>Mortierellomycotina</taxon>
        <taxon>Mortierellomycetes</taxon>
        <taxon>Mortierellales</taxon>
        <taxon>Mortierellaceae</taxon>
        <taxon>Lunasporangiospora</taxon>
    </lineage>
</organism>
<sequence length="108" mass="11444">MSRRKVAAATANSVPLIPAYLKAAQNGVSSWKTVNTAAQAAAQQLQTSASGHLSLVRADPAHISVVIRPTVAFVERVRESVPQSRDDGTVIVGAFFDQGVINVPMGRY</sequence>
<keyword evidence="2" id="KW-1185">Reference proteome</keyword>
<dbReference type="AlphaFoldDB" id="A0A9P6F5E1"/>
<reference evidence="1" key="1">
    <citation type="journal article" date="2020" name="Fungal Divers.">
        <title>Resolving the Mortierellaceae phylogeny through synthesis of multi-gene phylogenetics and phylogenomics.</title>
        <authorList>
            <person name="Vandepol N."/>
            <person name="Liber J."/>
            <person name="Desiro A."/>
            <person name="Na H."/>
            <person name="Kennedy M."/>
            <person name="Barry K."/>
            <person name="Grigoriev I.V."/>
            <person name="Miller A.N."/>
            <person name="O'Donnell K."/>
            <person name="Stajich J.E."/>
            <person name="Bonito G."/>
        </authorList>
    </citation>
    <scope>NUCLEOTIDE SEQUENCE</scope>
    <source>
        <strain evidence="1">KOD1015</strain>
    </source>
</reference>
<proteinExistence type="predicted"/>
<evidence type="ECO:0000313" key="2">
    <source>
        <dbReference type="Proteomes" id="UP000780801"/>
    </source>
</evidence>
<evidence type="ECO:0000313" key="1">
    <source>
        <dbReference type="EMBL" id="KAF9542385.1"/>
    </source>
</evidence>
<gene>
    <name evidence="1" type="ORF">BGW38_009792</name>
</gene>
<comment type="caution">
    <text evidence="1">The sequence shown here is derived from an EMBL/GenBank/DDBJ whole genome shotgun (WGS) entry which is preliminary data.</text>
</comment>